<gene>
    <name evidence="4" type="ORF">SCF082_LOCUS32893</name>
</gene>
<feature type="region of interest" description="Disordered" evidence="3">
    <location>
        <begin position="682"/>
        <end position="807"/>
    </location>
</feature>
<evidence type="ECO:0000256" key="1">
    <source>
        <dbReference type="ARBA" id="ARBA00022603"/>
    </source>
</evidence>
<feature type="compositionally biased region" description="Basic and acidic residues" evidence="3">
    <location>
        <begin position="758"/>
        <end position="772"/>
    </location>
</feature>
<dbReference type="InterPro" id="IPR029063">
    <property type="entry name" value="SAM-dependent_MTases_sf"/>
</dbReference>
<organism evidence="4 5">
    <name type="scientific">Durusdinium trenchii</name>
    <dbReference type="NCBI Taxonomy" id="1381693"/>
    <lineage>
        <taxon>Eukaryota</taxon>
        <taxon>Sar</taxon>
        <taxon>Alveolata</taxon>
        <taxon>Dinophyceae</taxon>
        <taxon>Suessiales</taxon>
        <taxon>Symbiodiniaceae</taxon>
        <taxon>Durusdinium</taxon>
    </lineage>
</organism>
<dbReference type="Gene3D" id="3.40.50.150">
    <property type="entry name" value="Vaccinia Virus protein VP39"/>
    <property type="match status" value="1"/>
</dbReference>
<reference evidence="4 5" key="1">
    <citation type="submission" date="2024-02" db="EMBL/GenBank/DDBJ databases">
        <authorList>
            <person name="Chen Y."/>
            <person name="Shah S."/>
            <person name="Dougan E. K."/>
            <person name="Thang M."/>
            <person name="Chan C."/>
        </authorList>
    </citation>
    <scope>NUCLEOTIDE SEQUENCE [LARGE SCALE GENOMIC DNA]</scope>
</reference>
<feature type="region of interest" description="Disordered" evidence="3">
    <location>
        <begin position="543"/>
        <end position="609"/>
    </location>
</feature>
<protein>
    <submittedName>
        <fullName evidence="4">Uncharacterized protein</fullName>
    </submittedName>
</protein>
<name>A0ABP0NIG5_9DINO</name>
<evidence type="ECO:0000313" key="5">
    <source>
        <dbReference type="Proteomes" id="UP001642464"/>
    </source>
</evidence>
<dbReference type="InterPro" id="IPR001525">
    <property type="entry name" value="C5_MeTfrase"/>
</dbReference>
<proteinExistence type="predicted"/>
<comment type="caution">
    <text evidence="4">The sequence shown here is derived from an EMBL/GenBank/DDBJ whole genome shotgun (WGS) entry which is preliminary data.</text>
</comment>
<evidence type="ECO:0000256" key="3">
    <source>
        <dbReference type="SAM" id="MobiDB-lite"/>
    </source>
</evidence>
<feature type="compositionally biased region" description="Basic and acidic residues" evidence="3">
    <location>
        <begin position="363"/>
        <end position="379"/>
    </location>
</feature>
<accession>A0ABP0NIG5</accession>
<feature type="compositionally biased region" description="Polar residues" evidence="3">
    <location>
        <begin position="561"/>
        <end position="579"/>
    </location>
</feature>
<evidence type="ECO:0000256" key="2">
    <source>
        <dbReference type="ARBA" id="ARBA00022679"/>
    </source>
</evidence>
<dbReference type="EMBL" id="CAXAMM010028879">
    <property type="protein sequence ID" value="CAK9063565.1"/>
    <property type="molecule type" value="Genomic_DNA"/>
</dbReference>
<dbReference type="Proteomes" id="UP001642464">
    <property type="component" value="Unassembled WGS sequence"/>
</dbReference>
<evidence type="ECO:0000313" key="4">
    <source>
        <dbReference type="EMBL" id="CAK9063565.1"/>
    </source>
</evidence>
<feature type="compositionally biased region" description="Basic and acidic residues" evidence="3">
    <location>
        <begin position="687"/>
        <end position="703"/>
    </location>
</feature>
<sequence>MIRIHSPKSLSDAEEINARCRQLIVDHVQWYNTATGVSHVHPCIFGDLTEILPDNSFDPEANFVTRVSQIDKANLCKYQWCFHHGGYCELFDEHAAKPDYDISGLPCPDMSRAGLRKYEEGPTSSVFACHAKMHIHYQTPMLVVENVWDRVEHFFGGMVHYLSFTMMRTLYGKFYDLYPLYAVPGDQGHTGVARDRVYVIMVLKGKAKNDGPYSMSYLLNERERECVQIASARYQDRFGQRAIDDPDLVIFLGDNASNRLTWSAVSGRLPTFRTGGGRMYSVHRKQWMTPRDRLAALGFPVNGPTAQAMGVPVVPLADNLRAASVAGNSFHFMTAAVVQLVAMCSFKMFMGEAVTQPSLTESKGSKTPRERERGRESKRAKPVPEAWRASKSHWLGPAEIHKFMQVQLDQYRKGELKRSSVGGWKWKLPKRLESGEPPELPETVRKAITKDDKANDAVVAAKESPESEPYEVKVSSKGKPTLVEVKSGKAVSLPPLKKGGEEYFVYAAGGKWALAGGNPGDNEPEYCDDLFLKAFGKVVPEVKDNETEKGKPSKKVKNNKTEASQRTGPGVATRQSFTEIESLFGADGDDKAAESEGGEEDESDKDCPRIETLSNGELLLIVPAEGKELVLPAGKDFALSHVAGLDEIDMVLVCTSDPNVKNRFCHKAVQSSHAMPIGTRLAQLKSESAKDTGTDKDKGKSKENYVPSKRKKEKQAPTPPKTPMITSLERIESAIGGRPSKVLKATPKSAATPDTVEVEEKAEPATEEGLPKDDEDTPDPQQIDPSQVAPSAASESAAPGEAMDTDE</sequence>
<feature type="region of interest" description="Disordered" evidence="3">
    <location>
        <begin position="358"/>
        <end position="388"/>
    </location>
</feature>
<keyword evidence="5" id="KW-1185">Reference proteome</keyword>
<keyword evidence="1" id="KW-0489">Methyltransferase</keyword>
<dbReference type="Pfam" id="PF00145">
    <property type="entry name" value="DNA_methylase"/>
    <property type="match status" value="1"/>
</dbReference>
<dbReference type="SUPFAM" id="SSF53335">
    <property type="entry name" value="S-adenosyl-L-methionine-dependent methyltransferases"/>
    <property type="match status" value="1"/>
</dbReference>
<keyword evidence="2" id="KW-0808">Transferase</keyword>
<feature type="compositionally biased region" description="Low complexity" evidence="3">
    <location>
        <begin position="789"/>
        <end position="807"/>
    </location>
</feature>